<evidence type="ECO:0000313" key="3">
    <source>
        <dbReference type="Proteomes" id="UP001054945"/>
    </source>
</evidence>
<sequence length="107" mass="12320">MITRLFPVLGANPHPRMVMKIPEDFPKMKRGLTFRNELLIGPFFHCSKFAILFVLVALVVCAVAQHPYYGGYYNGYNGYVAAHPYAYNYYGAYNPYVLLVEEIDKFL</sequence>
<keyword evidence="1" id="KW-0472">Membrane</keyword>
<proteinExistence type="predicted"/>
<accession>A0AAV4WSI8</accession>
<feature type="transmembrane region" description="Helical" evidence="1">
    <location>
        <begin position="49"/>
        <end position="69"/>
    </location>
</feature>
<name>A0AAV4WSI8_CAEEX</name>
<reference evidence="2 3" key="1">
    <citation type="submission" date="2021-06" db="EMBL/GenBank/DDBJ databases">
        <title>Caerostris extrusa draft genome.</title>
        <authorList>
            <person name="Kono N."/>
            <person name="Arakawa K."/>
        </authorList>
    </citation>
    <scope>NUCLEOTIDE SEQUENCE [LARGE SCALE GENOMIC DNA]</scope>
</reference>
<keyword evidence="1" id="KW-0812">Transmembrane</keyword>
<keyword evidence="1" id="KW-1133">Transmembrane helix</keyword>
<protein>
    <submittedName>
        <fullName evidence="2">Uncharacterized protein</fullName>
    </submittedName>
</protein>
<dbReference type="EMBL" id="BPLR01016642">
    <property type="protein sequence ID" value="GIY85303.1"/>
    <property type="molecule type" value="Genomic_DNA"/>
</dbReference>
<keyword evidence="3" id="KW-1185">Reference proteome</keyword>
<evidence type="ECO:0000256" key="1">
    <source>
        <dbReference type="SAM" id="Phobius"/>
    </source>
</evidence>
<organism evidence="2 3">
    <name type="scientific">Caerostris extrusa</name>
    <name type="common">Bark spider</name>
    <name type="synonym">Caerostris bankana</name>
    <dbReference type="NCBI Taxonomy" id="172846"/>
    <lineage>
        <taxon>Eukaryota</taxon>
        <taxon>Metazoa</taxon>
        <taxon>Ecdysozoa</taxon>
        <taxon>Arthropoda</taxon>
        <taxon>Chelicerata</taxon>
        <taxon>Arachnida</taxon>
        <taxon>Araneae</taxon>
        <taxon>Araneomorphae</taxon>
        <taxon>Entelegynae</taxon>
        <taxon>Araneoidea</taxon>
        <taxon>Araneidae</taxon>
        <taxon>Caerostris</taxon>
    </lineage>
</organism>
<gene>
    <name evidence="2" type="ORF">CEXT_466741</name>
</gene>
<dbReference type="AlphaFoldDB" id="A0AAV4WSI8"/>
<dbReference type="Proteomes" id="UP001054945">
    <property type="component" value="Unassembled WGS sequence"/>
</dbReference>
<comment type="caution">
    <text evidence="2">The sequence shown here is derived from an EMBL/GenBank/DDBJ whole genome shotgun (WGS) entry which is preliminary data.</text>
</comment>
<evidence type="ECO:0000313" key="2">
    <source>
        <dbReference type="EMBL" id="GIY85303.1"/>
    </source>
</evidence>